<evidence type="ECO:0008006" key="2">
    <source>
        <dbReference type="Google" id="ProtNLM"/>
    </source>
</evidence>
<dbReference type="AlphaFoldDB" id="A0A6C0LNT8"/>
<dbReference type="EMBL" id="MN740532">
    <property type="protein sequence ID" value="QHU31618.1"/>
    <property type="molecule type" value="Genomic_DNA"/>
</dbReference>
<accession>A0A6C0LNT8</accession>
<sequence>MIFELLFLVLLIFGIAVIAYRGAIHEFQILQKDYTANANWTEMMNEQLPIVIRSLPKHWLGNWAHAKTANKTWAIVVQGQDQKKFKTTWNVWLQTPNNMTPTDLTVMADTMKLRNNFEHWAAEGFHQWYTVPTQTPTPYIYQQHDVMGLRKGVADFTAIVSTDGTPLELWIAHEGAIPAKDAEDIIGKDPWIQTTKEIPWIGDVKYIELKLRPGNAVLLPRHWWYAIRAAKETSEQPLPTYAWFWKGEIHSPVSWLTSRIRRD</sequence>
<name>A0A6C0LNT8_9ZZZZ</name>
<organism evidence="1">
    <name type="scientific">viral metagenome</name>
    <dbReference type="NCBI Taxonomy" id="1070528"/>
    <lineage>
        <taxon>unclassified sequences</taxon>
        <taxon>metagenomes</taxon>
        <taxon>organismal metagenomes</taxon>
    </lineage>
</organism>
<proteinExistence type="predicted"/>
<protein>
    <recommendedName>
        <fullName evidence="2">Cupin-like domain-containing protein</fullName>
    </recommendedName>
</protein>
<reference evidence="1" key="1">
    <citation type="journal article" date="2020" name="Nature">
        <title>Giant virus diversity and host interactions through global metagenomics.</title>
        <authorList>
            <person name="Schulz F."/>
            <person name="Roux S."/>
            <person name="Paez-Espino D."/>
            <person name="Jungbluth S."/>
            <person name="Walsh D.A."/>
            <person name="Denef V.J."/>
            <person name="McMahon K.D."/>
            <person name="Konstantinidis K.T."/>
            <person name="Eloe-Fadrosh E.A."/>
            <person name="Kyrpides N.C."/>
            <person name="Woyke T."/>
        </authorList>
    </citation>
    <scope>NUCLEOTIDE SEQUENCE</scope>
    <source>
        <strain evidence="1">GVMAG-M-3300027963-41</strain>
    </source>
</reference>
<evidence type="ECO:0000313" key="1">
    <source>
        <dbReference type="EMBL" id="QHU31618.1"/>
    </source>
</evidence>